<dbReference type="PANTHER" id="PTHR13748">
    <property type="entry name" value="COBW-RELATED"/>
    <property type="match status" value="1"/>
</dbReference>
<sequence length="356" mass="39326">MFSQISSIISAIPTTLITGFLGVGKTTAILQLLANKPKNENWAVLVNEFGEIGIDSALLAANPSEKSVFIREVPGGCMCCASGLPMQVALNQLITKAKPDRLIIEPTGLGHPKEVVEVLTKGKFQQVISLQSIFCLVDARNLIDKRYTEHPSFIQQLNVADTILAAKADTYSAQDEENLSSFISQNKLADKPLHLMYQGKIDPAWLTKRPKDIIASNTTIGVATPSSQESSHQIEVIAKKASEQKQALQTKLSNEGFIERHNHGEGYFSKGWIFSDKYIFNYKQLFDLITSLTVSRAKGVVLTEQGSYTFNKTGCEFSCNQVSKVKTSRVELIDRDEKVLNNITSIQLLMLTKDNP</sequence>
<dbReference type="PANTHER" id="PTHR13748:SF46">
    <property type="entry name" value="ZINC CHAPERONE YEIR"/>
    <property type="match status" value="1"/>
</dbReference>
<dbReference type="InterPro" id="IPR003495">
    <property type="entry name" value="CobW/HypB/UreG_nucleotide-bd"/>
</dbReference>
<dbReference type="Proteomes" id="UP000029843">
    <property type="component" value="Unassembled WGS sequence"/>
</dbReference>
<dbReference type="EMBL" id="JQED01000029">
    <property type="protein sequence ID" value="KGJ91555.1"/>
    <property type="molecule type" value="Genomic_DNA"/>
</dbReference>
<reference evidence="2 3" key="1">
    <citation type="submission" date="2014-08" db="EMBL/GenBank/DDBJ databases">
        <title>Genomic and Phenotypic Diversity of Colwellia psychrerythraea strains from Disparate Marine Basins.</title>
        <authorList>
            <person name="Techtmann S.M."/>
            <person name="Stelling S.C."/>
            <person name="Utturkar S.M."/>
            <person name="Alshibli N."/>
            <person name="Harris A."/>
            <person name="Brown S.D."/>
            <person name="Hazen T.C."/>
        </authorList>
    </citation>
    <scope>NUCLEOTIDE SEQUENCE [LARGE SCALE GENOMIC DNA]</scope>
    <source>
        <strain evidence="2 3">ND2E</strain>
    </source>
</reference>
<evidence type="ECO:0000313" key="2">
    <source>
        <dbReference type="EMBL" id="KGJ91555.1"/>
    </source>
</evidence>
<accession>A0A099KMV7</accession>
<dbReference type="Pfam" id="PF02492">
    <property type="entry name" value="cobW"/>
    <property type="match status" value="1"/>
</dbReference>
<dbReference type="PATRIC" id="fig|28229.4.peg.2474"/>
<feature type="domain" description="CobW/HypB/UreG nucleotide-binding" evidence="1">
    <location>
        <begin position="13"/>
        <end position="180"/>
    </location>
</feature>
<organism evidence="2 3">
    <name type="scientific">Colwellia psychrerythraea</name>
    <name type="common">Vibrio psychroerythus</name>
    <dbReference type="NCBI Taxonomy" id="28229"/>
    <lineage>
        <taxon>Bacteria</taxon>
        <taxon>Pseudomonadati</taxon>
        <taxon>Pseudomonadota</taxon>
        <taxon>Gammaproteobacteria</taxon>
        <taxon>Alteromonadales</taxon>
        <taxon>Colwelliaceae</taxon>
        <taxon>Colwellia</taxon>
    </lineage>
</organism>
<evidence type="ECO:0000313" key="3">
    <source>
        <dbReference type="Proteomes" id="UP000029843"/>
    </source>
</evidence>
<dbReference type="InterPro" id="IPR027417">
    <property type="entry name" value="P-loop_NTPase"/>
</dbReference>
<gene>
    <name evidence="2" type="ORF">ND2E_3420</name>
</gene>
<dbReference type="CDD" id="cd03112">
    <property type="entry name" value="CobW-like"/>
    <property type="match status" value="1"/>
</dbReference>
<dbReference type="Gene3D" id="3.40.50.300">
    <property type="entry name" value="P-loop containing nucleotide triphosphate hydrolases"/>
    <property type="match status" value="1"/>
</dbReference>
<dbReference type="InterPro" id="IPR051316">
    <property type="entry name" value="Zinc-reg_GTPase_activator"/>
</dbReference>
<comment type="caution">
    <text evidence="2">The sequence shown here is derived from an EMBL/GenBank/DDBJ whole genome shotgun (WGS) entry which is preliminary data.</text>
</comment>
<dbReference type="GO" id="GO:0005737">
    <property type="term" value="C:cytoplasm"/>
    <property type="evidence" value="ECO:0007669"/>
    <property type="project" value="TreeGrafter"/>
</dbReference>
<name>A0A099KMV7_COLPS</name>
<protein>
    <submittedName>
        <fullName evidence="2">Cobalamin synthesis protein P47K</fullName>
    </submittedName>
</protein>
<evidence type="ECO:0000259" key="1">
    <source>
        <dbReference type="Pfam" id="PF02492"/>
    </source>
</evidence>
<proteinExistence type="predicted"/>
<dbReference type="AlphaFoldDB" id="A0A099KMV7"/>
<dbReference type="OrthoDB" id="9808822at2"/>
<dbReference type="RefSeq" id="WP_052056582.1">
    <property type="nucleotide sequence ID" value="NZ_JQED01000029.1"/>
</dbReference>
<dbReference type="SUPFAM" id="SSF52540">
    <property type="entry name" value="P-loop containing nucleoside triphosphate hydrolases"/>
    <property type="match status" value="1"/>
</dbReference>